<protein>
    <submittedName>
        <fullName evidence="2">Alpha/beta fold hydrolase</fullName>
    </submittedName>
</protein>
<dbReference type="SUPFAM" id="SSF53474">
    <property type="entry name" value="alpha/beta-Hydrolases"/>
    <property type="match status" value="1"/>
</dbReference>
<name>A0AAU7CEF2_9BACT</name>
<gene>
    <name evidence="2" type="ORF">V5E97_36355</name>
</gene>
<dbReference type="InterPro" id="IPR029058">
    <property type="entry name" value="AB_hydrolase_fold"/>
</dbReference>
<dbReference type="GO" id="GO:0016787">
    <property type="term" value="F:hydrolase activity"/>
    <property type="evidence" value="ECO:0007669"/>
    <property type="project" value="UniProtKB-KW"/>
</dbReference>
<accession>A0AAU7CEF2</accession>
<dbReference type="PANTHER" id="PTHR46438">
    <property type="entry name" value="ALPHA/BETA-HYDROLASES SUPERFAMILY PROTEIN"/>
    <property type="match status" value="1"/>
</dbReference>
<sequence>MNPTVRKFFDLPRLNASKRPAPLILVNGLAEQSESWFANRSHWSRHFDVKAPELLVYDGDSLHRRIDEGGEVTVDYLTDRLATFLDEFVQRPPYHLVGSSLGGQIILTYATRYPEKVGRLVMLCPSGLHGDENLPMMEGVRRSQYDTLVQSVFHRSHFASEDLVAVIERKFQDRKWKKGVLRTLRGTVGHSVAPLLSRVTQPTLLIWGENDQVIADVPGSIRAADQMRNVRQVVIPRCGHAPQIEKSRLVNQLVLQFLHDKLGTIPPTLIPARFWPYQVKSPTSTVVNQSR</sequence>
<reference evidence="2" key="1">
    <citation type="submission" date="2024-05" db="EMBL/GenBank/DDBJ databases">
        <title>Planctomycetes of the genus Singulisphaera possess chitinolytic capabilities.</title>
        <authorList>
            <person name="Ivanova A."/>
        </authorList>
    </citation>
    <scope>NUCLEOTIDE SEQUENCE</scope>
    <source>
        <strain evidence="2">Ch08T</strain>
    </source>
</reference>
<proteinExistence type="predicted"/>
<evidence type="ECO:0000313" key="2">
    <source>
        <dbReference type="EMBL" id="XBH03739.1"/>
    </source>
</evidence>
<dbReference type="Pfam" id="PF12697">
    <property type="entry name" value="Abhydrolase_6"/>
    <property type="match status" value="1"/>
</dbReference>
<evidence type="ECO:0000259" key="1">
    <source>
        <dbReference type="Pfam" id="PF12697"/>
    </source>
</evidence>
<dbReference type="EMBL" id="CP155447">
    <property type="protein sequence ID" value="XBH03739.1"/>
    <property type="molecule type" value="Genomic_DNA"/>
</dbReference>
<dbReference type="Gene3D" id="3.40.50.1820">
    <property type="entry name" value="alpha/beta hydrolase"/>
    <property type="match status" value="1"/>
</dbReference>
<dbReference type="PRINTS" id="PR00111">
    <property type="entry name" value="ABHYDROLASE"/>
</dbReference>
<organism evidence="2">
    <name type="scientific">Singulisphaera sp. Ch08</name>
    <dbReference type="NCBI Taxonomy" id="3120278"/>
    <lineage>
        <taxon>Bacteria</taxon>
        <taxon>Pseudomonadati</taxon>
        <taxon>Planctomycetota</taxon>
        <taxon>Planctomycetia</taxon>
        <taxon>Isosphaerales</taxon>
        <taxon>Isosphaeraceae</taxon>
        <taxon>Singulisphaera</taxon>
    </lineage>
</organism>
<keyword evidence="2" id="KW-0378">Hydrolase</keyword>
<dbReference type="AlphaFoldDB" id="A0AAU7CEF2"/>
<dbReference type="PANTHER" id="PTHR46438:SF11">
    <property type="entry name" value="LIPASE-RELATED"/>
    <property type="match status" value="1"/>
</dbReference>
<dbReference type="InterPro" id="IPR000073">
    <property type="entry name" value="AB_hydrolase_1"/>
</dbReference>
<feature type="domain" description="AB hydrolase-1" evidence="1">
    <location>
        <begin position="23"/>
        <end position="250"/>
    </location>
</feature>
<dbReference type="RefSeq" id="WP_406696479.1">
    <property type="nucleotide sequence ID" value="NZ_CP155447.1"/>
</dbReference>